<protein>
    <submittedName>
        <fullName evidence="3">DUF4190 domain-containing protein</fullName>
    </submittedName>
</protein>
<dbReference type="PANTHER" id="PTHR40040:SF1">
    <property type="entry name" value="MEMBRANE PROTEIN"/>
    <property type="match status" value="1"/>
</dbReference>
<feature type="compositionally biased region" description="Basic and acidic residues" evidence="1">
    <location>
        <begin position="10"/>
        <end position="20"/>
    </location>
</feature>
<keyword evidence="2" id="KW-0472">Membrane</keyword>
<keyword evidence="2" id="KW-0812">Transmembrane</keyword>
<dbReference type="EMBL" id="JAGTPX010000002">
    <property type="protein sequence ID" value="MBR8668472.1"/>
    <property type="molecule type" value="Genomic_DNA"/>
</dbReference>
<dbReference type="InterPro" id="IPR055338">
    <property type="entry name" value="YqfX-like"/>
</dbReference>
<comment type="caution">
    <text evidence="3">The sequence shown here is derived from an EMBL/GenBank/DDBJ whole genome shotgun (WGS) entry which is preliminary data.</text>
</comment>
<evidence type="ECO:0000313" key="3">
    <source>
        <dbReference type="EMBL" id="MBR8668472.1"/>
    </source>
</evidence>
<keyword evidence="2" id="KW-1133">Transmembrane helix</keyword>
<reference evidence="3" key="1">
    <citation type="submission" date="2021-04" db="EMBL/GenBank/DDBJ databases">
        <title>Genomic analysis of electroactive and textile dye degrading Bacillus circulans strain: DC10 isolated from constructed wetland-microbial fuel cells treating textile dye wastewaters.</title>
        <authorList>
            <person name="Patel D.U."/>
            <person name="Desai C.R."/>
        </authorList>
    </citation>
    <scope>NUCLEOTIDE SEQUENCE</scope>
    <source>
        <strain evidence="3">DC10</strain>
    </source>
</reference>
<accession>A0A941JPI3</accession>
<evidence type="ECO:0000256" key="2">
    <source>
        <dbReference type="SAM" id="Phobius"/>
    </source>
</evidence>
<sequence>MPDQNSNEGYSHDFQDRERTGTPVDYLEETSAEITPPMTYNATTRPVTSDVGRDREVVGGKGIGITALLISILSLFVMPIILGIVGIVLGFVARSRGASALGTWAISLGAISIIIGIFIAPFF</sequence>
<organism evidence="3">
    <name type="scientific">Niallia circulans</name>
    <name type="common">Bacillus circulans</name>
    <dbReference type="NCBI Taxonomy" id="1397"/>
    <lineage>
        <taxon>Bacteria</taxon>
        <taxon>Bacillati</taxon>
        <taxon>Bacillota</taxon>
        <taxon>Bacilli</taxon>
        <taxon>Bacillales</taxon>
        <taxon>Bacillaceae</taxon>
        <taxon>Niallia</taxon>
    </lineage>
</organism>
<feature type="transmembrane region" description="Helical" evidence="2">
    <location>
        <begin position="101"/>
        <end position="122"/>
    </location>
</feature>
<gene>
    <name evidence="3" type="ORF">KD144_02860</name>
</gene>
<feature type="region of interest" description="Disordered" evidence="1">
    <location>
        <begin position="1"/>
        <end position="22"/>
    </location>
</feature>
<name>A0A941JPI3_NIACI</name>
<proteinExistence type="predicted"/>
<dbReference type="PANTHER" id="PTHR40040">
    <property type="entry name" value="SMALL HYDROPHOBIC PROTEIN-RELATED"/>
    <property type="match status" value="1"/>
</dbReference>
<dbReference type="AlphaFoldDB" id="A0A941JPI3"/>
<evidence type="ECO:0000256" key="1">
    <source>
        <dbReference type="SAM" id="MobiDB-lite"/>
    </source>
</evidence>
<dbReference type="RefSeq" id="WP_212117053.1">
    <property type="nucleotide sequence ID" value="NZ_JAGTPX020000002.1"/>
</dbReference>
<feature type="transmembrane region" description="Helical" evidence="2">
    <location>
        <begin position="63"/>
        <end position="89"/>
    </location>
</feature>